<dbReference type="NCBIfam" id="TIGR00229">
    <property type="entry name" value="sensory_box"/>
    <property type="match status" value="1"/>
</dbReference>
<dbReference type="SUPFAM" id="SSF69322">
    <property type="entry name" value="Tricorn protease domain 2"/>
    <property type="match status" value="1"/>
</dbReference>
<dbReference type="Pfam" id="PF07494">
    <property type="entry name" value="Reg_prop"/>
    <property type="match status" value="1"/>
</dbReference>
<dbReference type="InterPro" id="IPR004358">
    <property type="entry name" value="Sig_transdc_His_kin-like_C"/>
</dbReference>
<comment type="catalytic activity">
    <reaction evidence="1">
        <text>ATP + protein L-histidine = ADP + protein N-phospho-L-histidine.</text>
        <dbReference type="EC" id="2.7.13.3"/>
    </reaction>
</comment>
<dbReference type="Gene3D" id="1.10.287.130">
    <property type="match status" value="1"/>
</dbReference>
<evidence type="ECO:0000259" key="7">
    <source>
        <dbReference type="PROSITE" id="PS50112"/>
    </source>
</evidence>
<dbReference type="Gene3D" id="3.30.450.20">
    <property type="entry name" value="PAS domain"/>
    <property type="match status" value="1"/>
</dbReference>
<dbReference type="InterPro" id="IPR036097">
    <property type="entry name" value="HisK_dim/P_sf"/>
</dbReference>
<feature type="domain" description="Histidine kinase" evidence="6">
    <location>
        <begin position="912"/>
        <end position="1127"/>
    </location>
</feature>
<evidence type="ECO:0000256" key="3">
    <source>
        <dbReference type="ARBA" id="ARBA00022553"/>
    </source>
</evidence>
<dbReference type="Gene3D" id="2.60.40.10">
    <property type="entry name" value="Immunoglobulins"/>
    <property type="match status" value="1"/>
</dbReference>
<accession>A0ABQ1V938</accession>
<dbReference type="PRINTS" id="PR00344">
    <property type="entry name" value="BCTRLSENSOR"/>
</dbReference>
<evidence type="ECO:0000256" key="1">
    <source>
        <dbReference type="ARBA" id="ARBA00000085"/>
    </source>
</evidence>
<dbReference type="InterPro" id="IPR036890">
    <property type="entry name" value="HATPase_C_sf"/>
</dbReference>
<dbReference type="InterPro" id="IPR000014">
    <property type="entry name" value="PAS"/>
</dbReference>
<keyword evidence="9" id="KW-1185">Reference proteome</keyword>
<dbReference type="Proteomes" id="UP000647339">
    <property type="component" value="Unassembled WGS sequence"/>
</dbReference>
<dbReference type="InterPro" id="IPR035965">
    <property type="entry name" value="PAS-like_dom_sf"/>
</dbReference>
<organism evidence="8 9">
    <name type="scientific">Echinicola rosea</name>
    <dbReference type="NCBI Taxonomy" id="1807691"/>
    <lineage>
        <taxon>Bacteria</taxon>
        <taxon>Pseudomonadati</taxon>
        <taxon>Bacteroidota</taxon>
        <taxon>Cytophagia</taxon>
        <taxon>Cytophagales</taxon>
        <taxon>Cyclobacteriaceae</taxon>
        <taxon>Echinicola</taxon>
    </lineage>
</organism>
<keyword evidence="5" id="KW-1133">Transmembrane helix</keyword>
<dbReference type="InterPro" id="IPR013767">
    <property type="entry name" value="PAS_fold"/>
</dbReference>
<name>A0ABQ1V938_9BACT</name>
<feature type="transmembrane region" description="Helical" evidence="5">
    <location>
        <begin position="726"/>
        <end position="746"/>
    </location>
</feature>
<dbReference type="InterPro" id="IPR003594">
    <property type="entry name" value="HATPase_dom"/>
</dbReference>
<dbReference type="SMART" id="SM00387">
    <property type="entry name" value="HATPase_c"/>
    <property type="match status" value="1"/>
</dbReference>
<evidence type="ECO:0000313" key="8">
    <source>
        <dbReference type="EMBL" id="GGF41692.1"/>
    </source>
</evidence>
<comment type="caution">
    <text evidence="8">The sequence shown here is derived from an EMBL/GenBank/DDBJ whole genome shotgun (WGS) entry which is preliminary data.</text>
</comment>
<dbReference type="PANTHER" id="PTHR43547">
    <property type="entry name" value="TWO-COMPONENT HISTIDINE KINASE"/>
    <property type="match status" value="1"/>
</dbReference>
<dbReference type="CDD" id="cd00082">
    <property type="entry name" value="HisKA"/>
    <property type="match status" value="1"/>
</dbReference>
<dbReference type="Pfam" id="PF00989">
    <property type="entry name" value="PAS"/>
    <property type="match status" value="1"/>
</dbReference>
<dbReference type="PROSITE" id="PS50112">
    <property type="entry name" value="PAS"/>
    <property type="match status" value="1"/>
</dbReference>
<dbReference type="InterPro" id="IPR005467">
    <property type="entry name" value="His_kinase_dom"/>
</dbReference>
<evidence type="ECO:0000256" key="4">
    <source>
        <dbReference type="SAM" id="Coils"/>
    </source>
</evidence>
<dbReference type="PROSITE" id="PS50109">
    <property type="entry name" value="HIS_KIN"/>
    <property type="match status" value="1"/>
</dbReference>
<reference evidence="9" key="1">
    <citation type="journal article" date="2019" name="Int. J. Syst. Evol. Microbiol.">
        <title>The Global Catalogue of Microorganisms (GCM) 10K type strain sequencing project: providing services to taxonomists for standard genome sequencing and annotation.</title>
        <authorList>
            <consortium name="The Broad Institute Genomics Platform"/>
            <consortium name="The Broad Institute Genome Sequencing Center for Infectious Disease"/>
            <person name="Wu L."/>
            <person name="Ma J."/>
        </authorList>
    </citation>
    <scope>NUCLEOTIDE SEQUENCE [LARGE SCALE GENOMIC DNA]</scope>
    <source>
        <strain evidence="9">CGMCC 1.15407</strain>
    </source>
</reference>
<dbReference type="Gene3D" id="2.130.10.10">
    <property type="entry name" value="YVTN repeat-like/Quinoprotein amine dehydrogenase"/>
    <property type="match status" value="3"/>
</dbReference>
<proteinExistence type="predicted"/>
<dbReference type="InterPro" id="IPR015943">
    <property type="entry name" value="WD40/YVTN_repeat-like_dom_sf"/>
</dbReference>
<dbReference type="InterPro" id="IPR003661">
    <property type="entry name" value="HisK_dim/P_dom"/>
</dbReference>
<keyword evidence="5" id="KW-0812">Transmembrane</keyword>
<evidence type="ECO:0000256" key="5">
    <source>
        <dbReference type="SAM" id="Phobius"/>
    </source>
</evidence>
<dbReference type="Pfam" id="PF00512">
    <property type="entry name" value="HisKA"/>
    <property type="match status" value="1"/>
</dbReference>
<dbReference type="SUPFAM" id="SSF47384">
    <property type="entry name" value="Homodimeric domain of signal transducing histidine kinase"/>
    <property type="match status" value="1"/>
</dbReference>
<keyword evidence="5" id="KW-0472">Membrane</keyword>
<dbReference type="Pfam" id="PF07495">
    <property type="entry name" value="Y_Y_Y"/>
    <property type="match status" value="1"/>
</dbReference>
<dbReference type="Pfam" id="PF02518">
    <property type="entry name" value="HATPase_c"/>
    <property type="match status" value="1"/>
</dbReference>
<dbReference type="SUPFAM" id="SSF55785">
    <property type="entry name" value="PYP-like sensor domain (PAS domain)"/>
    <property type="match status" value="1"/>
</dbReference>
<dbReference type="CDD" id="cd00130">
    <property type="entry name" value="PAS"/>
    <property type="match status" value="1"/>
</dbReference>
<feature type="coiled-coil region" evidence="4">
    <location>
        <begin position="885"/>
        <end position="912"/>
    </location>
</feature>
<dbReference type="Gene3D" id="3.30.565.10">
    <property type="entry name" value="Histidine kinase-like ATPase, C-terminal domain"/>
    <property type="match status" value="1"/>
</dbReference>
<dbReference type="EC" id="2.7.13.3" evidence="2"/>
<keyword evidence="4" id="KW-0175">Coiled coil</keyword>
<dbReference type="EMBL" id="BMIU01000018">
    <property type="protein sequence ID" value="GGF41692.1"/>
    <property type="molecule type" value="Genomic_DNA"/>
</dbReference>
<dbReference type="SMART" id="SM00091">
    <property type="entry name" value="PAS"/>
    <property type="match status" value="1"/>
</dbReference>
<protein>
    <recommendedName>
        <fullName evidence="2">histidine kinase</fullName>
        <ecNumber evidence="2">2.7.13.3</ecNumber>
    </recommendedName>
</protein>
<dbReference type="SMART" id="SM00388">
    <property type="entry name" value="HisKA"/>
    <property type="match status" value="1"/>
</dbReference>
<sequence length="1127" mass="127893">MAQSFQMNKQIKGLDLPSQVVSSINQDKSGRIWFATTKGVFYSDGINTYGLPDELTASMEGTASFKIDEDGEVWVYAKRGKPQVFKLVEGEWKNYKIADRVKALFSGEKMGFFVSGGKDGKLLVLSEKGVLASTYEDSNDWKGHYYDEDEWGKLRSVFCCTTDEVLFLFGKKTARFLKGKIAPFEFNEESLPSPVWTVRYSDADNRYYFLGNDFLASGERLYKIDTIIDQGFSQIDYFSERQYGLQVKDGAVYYFFNSQLYKYNLANGQIIEISTYDVLKSFYINTCFVDRENIIWIGTERGVVNLPTLRFQNYNKWKGLLEHEVSAVLTLNEQGTLYGFNNGIQHWKDGKVVFESKAEGGTGEPKNRVTTFHQDKNGIVWISSAIRGLGRYDPSTYRLSFVQEPEESFVMHALPKGDSLFIVAERHVYLSTIHNKGRNHFSNEISQELFDELLGMPPNDIRKVGFTNAGKLIVMAGDWGALQDTVYDNDAVMAFSGFDWKHHEQGFLLATNDGLKYYDGHSLKHYMVNGQKVDRPVYSILEDKKENIWAGTDEGVAIIGNGTIRYFNEHSGLVGNEVNRGAFTVDEQGRVHIGTQNGLSVFIPEEDEVFFVEPKVAVGKVNILGVEDDRKISRDKIPYELNNVEFEFSAISFLQLANFTVSYKLEGFHDDWQYIQNPRTNKLHFNNLPPGDYQLKVKASLGGQFSSGIASSEQFSIIKPTYLQSWFIGVVILFLLMLGFGLNVLITQFKEQGVLQKSIDEKNQEIKTAEDQFKNVWESSQDGFMLLNLKGDVLAVNPSMTKMAGVEAYRQFTGRHIKEFFKKPEYYYEHKDLILQLISKSVSGSMEAYMPFHSGYKNIDLFVTKVNPEKSDDIVLMVFRDVTDKKIYEEGLKEAKERAEEANRIKTNFLSNMSHEIRTPLNGILGSTENIIFQNKDNHSLVGQLEIIMESGERLLHTINSILSMAKIEANKMEVDYEEININDFLSHLLIPLKTLAMKKNLLLTARFATKPFVAKVDKRYFEMIVNNIVGNAIKYSDEGLIKVRLKKADDKIHLEVSDNGIGMSEEFIHKIYAPFEQESAGYDRQFEGTGLGLSITKSLVGLLGGSIEIKSKKNAGTTVLVILPVN</sequence>
<feature type="domain" description="PAS" evidence="7">
    <location>
        <begin position="769"/>
        <end position="807"/>
    </location>
</feature>
<dbReference type="InterPro" id="IPR011123">
    <property type="entry name" value="Y_Y_Y"/>
</dbReference>
<gene>
    <name evidence="8" type="ORF">GCM10011339_32780</name>
</gene>
<dbReference type="SUPFAM" id="SSF55874">
    <property type="entry name" value="ATPase domain of HSP90 chaperone/DNA topoisomerase II/histidine kinase"/>
    <property type="match status" value="1"/>
</dbReference>
<dbReference type="PANTHER" id="PTHR43547:SF2">
    <property type="entry name" value="HYBRID SIGNAL TRANSDUCTION HISTIDINE KINASE C"/>
    <property type="match status" value="1"/>
</dbReference>
<dbReference type="InterPro" id="IPR011110">
    <property type="entry name" value="Reg_prop"/>
</dbReference>
<evidence type="ECO:0000259" key="6">
    <source>
        <dbReference type="PROSITE" id="PS50109"/>
    </source>
</evidence>
<keyword evidence="3" id="KW-0597">Phosphoprotein</keyword>
<evidence type="ECO:0000313" key="9">
    <source>
        <dbReference type="Proteomes" id="UP000647339"/>
    </source>
</evidence>
<dbReference type="SUPFAM" id="SSF63829">
    <property type="entry name" value="Calcium-dependent phosphotriesterase"/>
    <property type="match status" value="1"/>
</dbReference>
<evidence type="ECO:0000256" key="2">
    <source>
        <dbReference type="ARBA" id="ARBA00012438"/>
    </source>
</evidence>
<dbReference type="InterPro" id="IPR013783">
    <property type="entry name" value="Ig-like_fold"/>
</dbReference>